<dbReference type="Proteomes" id="UP000193309">
    <property type="component" value="Unassembled WGS sequence"/>
</dbReference>
<gene>
    <name evidence="1" type="ORF">SAMN06295981_1754</name>
</gene>
<evidence type="ECO:0000313" key="2">
    <source>
        <dbReference type="Proteomes" id="UP000193309"/>
    </source>
</evidence>
<dbReference type="AlphaFoldDB" id="A0A1X7JMY8"/>
<protein>
    <submittedName>
        <fullName evidence="1">Uncharacterized protein</fullName>
    </submittedName>
</protein>
<name>A0A1X7JMY8_9CORY</name>
<reference evidence="2" key="1">
    <citation type="submission" date="2017-04" db="EMBL/GenBank/DDBJ databases">
        <authorList>
            <person name="Varghese N."/>
            <person name="Submissions S."/>
        </authorList>
    </citation>
    <scope>NUCLEOTIDE SEQUENCE [LARGE SCALE GENOMIC DNA]</scope>
    <source>
        <strain evidence="2">VDS</strain>
    </source>
</reference>
<sequence>MVTPGDLVRVRPEDVEKQLADILDETPASLPEEADQLTRAHAVLQRALQEGH</sequence>
<dbReference type="STRING" id="1610489.SAMN06295981_1754"/>
<dbReference type="RefSeq" id="WP_162841657.1">
    <property type="nucleotide sequence ID" value="NZ_FXAR01000006.1"/>
</dbReference>
<dbReference type="EMBL" id="FXAR01000006">
    <property type="protein sequence ID" value="SMG29580.1"/>
    <property type="molecule type" value="Genomic_DNA"/>
</dbReference>
<evidence type="ECO:0000313" key="1">
    <source>
        <dbReference type="EMBL" id="SMG29580.1"/>
    </source>
</evidence>
<organism evidence="1 2">
    <name type="scientific">Corynebacterium pollutisoli</name>
    <dbReference type="NCBI Taxonomy" id="1610489"/>
    <lineage>
        <taxon>Bacteria</taxon>
        <taxon>Bacillati</taxon>
        <taxon>Actinomycetota</taxon>
        <taxon>Actinomycetes</taxon>
        <taxon>Mycobacteriales</taxon>
        <taxon>Corynebacteriaceae</taxon>
        <taxon>Corynebacterium</taxon>
    </lineage>
</organism>
<accession>A0A1X7JMY8</accession>
<keyword evidence="2" id="KW-1185">Reference proteome</keyword>
<proteinExistence type="predicted"/>